<proteinExistence type="predicted"/>
<feature type="region of interest" description="Disordered" evidence="1">
    <location>
        <begin position="1"/>
        <end position="28"/>
    </location>
</feature>
<organism evidence="2 3">
    <name type="scientific">Popillia japonica</name>
    <name type="common">Japanese beetle</name>
    <dbReference type="NCBI Taxonomy" id="7064"/>
    <lineage>
        <taxon>Eukaryota</taxon>
        <taxon>Metazoa</taxon>
        <taxon>Ecdysozoa</taxon>
        <taxon>Arthropoda</taxon>
        <taxon>Hexapoda</taxon>
        <taxon>Insecta</taxon>
        <taxon>Pterygota</taxon>
        <taxon>Neoptera</taxon>
        <taxon>Endopterygota</taxon>
        <taxon>Coleoptera</taxon>
        <taxon>Polyphaga</taxon>
        <taxon>Scarabaeiformia</taxon>
        <taxon>Scarabaeidae</taxon>
        <taxon>Rutelinae</taxon>
        <taxon>Popillia</taxon>
    </lineage>
</organism>
<accession>A0AAW1MIJ5</accession>
<dbReference type="AlphaFoldDB" id="A0AAW1MIJ5"/>
<protein>
    <submittedName>
        <fullName evidence="2">Uncharacterized protein</fullName>
    </submittedName>
</protein>
<dbReference type="EMBL" id="JASPKY010000043">
    <property type="protein sequence ID" value="KAK9746009.1"/>
    <property type="molecule type" value="Genomic_DNA"/>
</dbReference>
<evidence type="ECO:0000313" key="3">
    <source>
        <dbReference type="Proteomes" id="UP001458880"/>
    </source>
</evidence>
<evidence type="ECO:0000313" key="2">
    <source>
        <dbReference type="EMBL" id="KAK9746009.1"/>
    </source>
</evidence>
<feature type="compositionally biased region" description="Polar residues" evidence="1">
    <location>
        <begin position="17"/>
        <end position="28"/>
    </location>
</feature>
<sequence>MGSPLTVKENEKRRNELNQQSTTSEELNGFINNSPIYVTSLTATESINNNPTVSKSGNVVSTTIVSAKEVVQPQQPQIQQQQLLAASNNKLLPTNQTNGHEYSSSGDIILTQQFVDTATTINRPSTGKELNSRVPNDVRVAAPSITSSSSVTATTPVELQRAKTIDTSGQVLDVRKLGDRRASSPFQNGRTEMLIGADDNKLKTTAIVENNNNKLGLDQEIR</sequence>
<gene>
    <name evidence="2" type="ORF">QE152_g6462</name>
</gene>
<keyword evidence="3" id="KW-1185">Reference proteome</keyword>
<comment type="caution">
    <text evidence="2">The sequence shown here is derived from an EMBL/GenBank/DDBJ whole genome shotgun (WGS) entry which is preliminary data.</text>
</comment>
<reference evidence="2 3" key="1">
    <citation type="journal article" date="2024" name="BMC Genomics">
        <title>De novo assembly and annotation of Popillia japonica's genome with initial clues to its potential as an invasive pest.</title>
        <authorList>
            <person name="Cucini C."/>
            <person name="Boschi S."/>
            <person name="Funari R."/>
            <person name="Cardaioli E."/>
            <person name="Iannotti N."/>
            <person name="Marturano G."/>
            <person name="Paoli F."/>
            <person name="Bruttini M."/>
            <person name="Carapelli A."/>
            <person name="Frati F."/>
            <person name="Nardi F."/>
        </authorList>
    </citation>
    <scope>NUCLEOTIDE SEQUENCE [LARGE SCALE GENOMIC DNA]</scope>
    <source>
        <strain evidence="2">DMR45628</strain>
    </source>
</reference>
<name>A0AAW1MIJ5_POPJA</name>
<dbReference type="Proteomes" id="UP001458880">
    <property type="component" value="Unassembled WGS sequence"/>
</dbReference>
<evidence type="ECO:0000256" key="1">
    <source>
        <dbReference type="SAM" id="MobiDB-lite"/>
    </source>
</evidence>